<keyword evidence="1" id="KW-1133">Transmembrane helix</keyword>
<proteinExistence type="predicted"/>
<accession>A0A067R286</accession>
<dbReference type="EMBL" id="KK853070">
    <property type="protein sequence ID" value="KDR11801.1"/>
    <property type="molecule type" value="Genomic_DNA"/>
</dbReference>
<evidence type="ECO:0000256" key="1">
    <source>
        <dbReference type="SAM" id="Phobius"/>
    </source>
</evidence>
<keyword evidence="1" id="KW-0812">Transmembrane</keyword>
<name>A0A067R286_ZOONE</name>
<dbReference type="InParanoid" id="A0A067R286"/>
<dbReference type="Proteomes" id="UP000027135">
    <property type="component" value="Unassembled WGS sequence"/>
</dbReference>
<feature type="transmembrane region" description="Helical" evidence="1">
    <location>
        <begin position="46"/>
        <end position="65"/>
    </location>
</feature>
<keyword evidence="3" id="KW-1185">Reference proteome</keyword>
<dbReference type="AlphaFoldDB" id="A0A067R286"/>
<keyword evidence="1" id="KW-0472">Membrane</keyword>
<evidence type="ECO:0000313" key="3">
    <source>
        <dbReference type="Proteomes" id="UP000027135"/>
    </source>
</evidence>
<evidence type="ECO:0000313" key="2">
    <source>
        <dbReference type="EMBL" id="KDR11801.1"/>
    </source>
</evidence>
<organism evidence="2 3">
    <name type="scientific">Zootermopsis nevadensis</name>
    <name type="common">Dampwood termite</name>
    <dbReference type="NCBI Taxonomy" id="136037"/>
    <lineage>
        <taxon>Eukaryota</taxon>
        <taxon>Metazoa</taxon>
        <taxon>Ecdysozoa</taxon>
        <taxon>Arthropoda</taxon>
        <taxon>Hexapoda</taxon>
        <taxon>Insecta</taxon>
        <taxon>Pterygota</taxon>
        <taxon>Neoptera</taxon>
        <taxon>Polyneoptera</taxon>
        <taxon>Dictyoptera</taxon>
        <taxon>Blattodea</taxon>
        <taxon>Blattoidea</taxon>
        <taxon>Termitoidae</taxon>
        <taxon>Termopsidae</taxon>
        <taxon>Zootermopsis</taxon>
    </lineage>
</organism>
<reference evidence="2 3" key="1">
    <citation type="journal article" date="2014" name="Nat. Commun.">
        <title>Molecular traces of alternative social organization in a termite genome.</title>
        <authorList>
            <person name="Terrapon N."/>
            <person name="Li C."/>
            <person name="Robertson H.M."/>
            <person name="Ji L."/>
            <person name="Meng X."/>
            <person name="Booth W."/>
            <person name="Chen Z."/>
            <person name="Childers C.P."/>
            <person name="Glastad K.M."/>
            <person name="Gokhale K."/>
            <person name="Gowin J."/>
            <person name="Gronenberg W."/>
            <person name="Hermansen R.A."/>
            <person name="Hu H."/>
            <person name="Hunt B.G."/>
            <person name="Huylmans A.K."/>
            <person name="Khalil S.M."/>
            <person name="Mitchell R.D."/>
            <person name="Munoz-Torres M.C."/>
            <person name="Mustard J.A."/>
            <person name="Pan H."/>
            <person name="Reese J.T."/>
            <person name="Scharf M.E."/>
            <person name="Sun F."/>
            <person name="Vogel H."/>
            <person name="Xiao J."/>
            <person name="Yang W."/>
            <person name="Yang Z."/>
            <person name="Yang Z."/>
            <person name="Zhou J."/>
            <person name="Zhu J."/>
            <person name="Brent C.S."/>
            <person name="Elsik C.G."/>
            <person name="Goodisman M.A."/>
            <person name="Liberles D.A."/>
            <person name="Roe R.M."/>
            <person name="Vargo E.L."/>
            <person name="Vilcinskas A."/>
            <person name="Wang J."/>
            <person name="Bornberg-Bauer E."/>
            <person name="Korb J."/>
            <person name="Zhang G."/>
            <person name="Liebig J."/>
        </authorList>
    </citation>
    <scope>NUCLEOTIDE SEQUENCE [LARGE SCALE GENOMIC DNA]</scope>
    <source>
        <tissue evidence="2">Whole organism</tissue>
    </source>
</reference>
<sequence length="103" mass="11236">MAVVLVNVHTARSAFTRSPPGTTVGGLELTPTKKAFSYLLTNFNSSFVFIVFVAGGSTSPLYSVVQAKYYLLLWAQSPQKLPFLRAFLSKTVTTSNVCKQLTL</sequence>
<protein>
    <submittedName>
        <fullName evidence="2">Uncharacterized protein</fullName>
    </submittedName>
</protein>
<gene>
    <name evidence="2" type="ORF">L798_14407</name>
</gene>